<evidence type="ECO:0000259" key="7">
    <source>
        <dbReference type="SMART" id="SM00775"/>
    </source>
</evidence>
<feature type="region of interest" description="Disordered" evidence="6">
    <location>
        <begin position="258"/>
        <end position="554"/>
    </location>
</feature>
<accession>A0ABD2XKT1</accession>
<comment type="catalytic activity">
    <reaction evidence="1">
        <text>a 1,2-diacyl-sn-glycero-3-phosphate + H2O = a 1,2-diacyl-sn-glycerol + phosphate</text>
        <dbReference type="Rhea" id="RHEA:27429"/>
        <dbReference type="ChEBI" id="CHEBI:15377"/>
        <dbReference type="ChEBI" id="CHEBI:17815"/>
        <dbReference type="ChEBI" id="CHEBI:43474"/>
        <dbReference type="ChEBI" id="CHEBI:58608"/>
        <dbReference type="EC" id="3.1.3.4"/>
    </reaction>
    <physiologicalReaction direction="left-to-right" evidence="1">
        <dbReference type="Rhea" id="RHEA:27430"/>
    </physiologicalReaction>
</comment>
<organism evidence="8 9">
    <name type="scientific">Trichogramma kaykai</name>
    <dbReference type="NCBI Taxonomy" id="54128"/>
    <lineage>
        <taxon>Eukaryota</taxon>
        <taxon>Metazoa</taxon>
        <taxon>Ecdysozoa</taxon>
        <taxon>Arthropoda</taxon>
        <taxon>Hexapoda</taxon>
        <taxon>Insecta</taxon>
        <taxon>Pterygota</taxon>
        <taxon>Neoptera</taxon>
        <taxon>Endopterygota</taxon>
        <taxon>Hymenoptera</taxon>
        <taxon>Apocrita</taxon>
        <taxon>Proctotrupomorpha</taxon>
        <taxon>Chalcidoidea</taxon>
        <taxon>Trichogrammatidae</taxon>
        <taxon>Trichogramma</taxon>
    </lineage>
</organism>
<comment type="similarity">
    <text evidence="3">Belongs to the lipin family.</text>
</comment>
<feature type="compositionally biased region" description="Polar residues" evidence="6">
    <location>
        <begin position="401"/>
        <end position="412"/>
    </location>
</feature>
<dbReference type="InterPro" id="IPR007651">
    <property type="entry name" value="Lipin_N"/>
</dbReference>
<keyword evidence="9" id="KW-1185">Reference proteome</keyword>
<dbReference type="EC" id="3.1.3.4" evidence="4"/>
<evidence type="ECO:0000256" key="6">
    <source>
        <dbReference type="SAM" id="MobiDB-lite"/>
    </source>
</evidence>
<evidence type="ECO:0000256" key="4">
    <source>
        <dbReference type="ARBA" id="ARBA00012638"/>
    </source>
</evidence>
<dbReference type="SMART" id="SM00775">
    <property type="entry name" value="LNS2"/>
    <property type="match status" value="1"/>
</dbReference>
<feature type="compositionally biased region" description="Polar residues" evidence="6">
    <location>
        <begin position="802"/>
        <end position="813"/>
    </location>
</feature>
<evidence type="ECO:0000313" key="9">
    <source>
        <dbReference type="Proteomes" id="UP001627154"/>
    </source>
</evidence>
<feature type="compositionally biased region" description="Basic and acidic residues" evidence="6">
    <location>
        <begin position="413"/>
        <end position="433"/>
    </location>
</feature>
<reference evidence="8 9" key="1">
    <citation type="journal article" date="2024" name="bioRxiv">
        <title>A reference genome for Trichogramma kaykai: A tiny desert-dwelling parasitoid wasp with competing sex-ratio distorters.</title>
        <authorList>
            <person name="Culotta J."/>
            <person name="Lindsey A.R."/>
        </authorList>
    </citation>
    <scope>NUCLEOTIDE SEQUENCE [LARGE SCALE GENOMIC DNA]</scope>
    <source>
        <strain evidence="8 9">KSX58</strain>
    </source>
</reference>
<proteinExistence type="inferred from homology"/>
<feature type="compositionally biased region" description="Basic and acidic residues" evidence="6">
    <location>
        <begin position="513"/>
        <end position="522"/>
    </location>
</feature>
<evidence type="ECO:0000256" key="2">
    <source>
        <dbReference type="ARBA" id="ARBA00001946"/>
    </source>
</evidence>
<evidence type="ECO:0000313" key="8">
    <source>
        <dbReference type="EMBL" id="KAL3405633.1"/>
    </source>
</evidence>
<dbReference type="EMBL" id="JBJJXI010000020">
    <property type="protein sequence ID" value="KAL3405633.1"/>
    <property type="molecule type" value="Genomic_DNA"/>
</dbReference>
<feature type="compositionally biased region" description="Basic and acidic residues" evidence="6">
    <location>
        <begin position="367"/>
        <end position="379"/>
    </location>
</feature>
<gene>
    <name evidence="8" type="ORF">TKK_002004</name>
</gene>
<feature type="region of interest" description="Disordered" evidence="6">
    <location>
        <begin position="906"/>
        <end position="985"/>
    </location>
</feature>
<dbReference type="SUPFAM" id="SSF56784">
    <property type="entry name" value="HAD-like"/>
    <property type="match status" value="1"/>
</dbReference>
<feature type="compositionally biased region" description="Acidic residues" evidence="6">
    <location>
        <begin position="279"/>
        <end position="302"/>
    </location>
</feature>
<comment type="caution">
    <text evidence="8">The sequence shown here is derived from an EMBL/GenBank/DDBJ whole genome shotgun (WGS) entry which is preliminary data.</text>
</comment>
<feature type="compositionally biased region" description="Basic and acidic residues" evidence="6">
    <location>
        <begin position="340"/>
        <end position="352"/>
    </location>
</feature>
<comment type="cofactor">
    <cofactor evidence="2">
        <name>Mg(2+)</name>
        <dbReference type="ChEBI" id="CHEBI:18420"/>
    </cofactor>
</comment>
<dbReference type="GO" id="GO:0008195">
    <property type="term" value="F:phosphatidate phosphatase activity"/>
    <property type="evidence" value="ECO:0007669"/>
    <property type="project" value="UniProtKB-EC"/>
</dbReference>
<evidence type="ECO:0000256" key="1">
    <source>
        <dbReference type="ARBA" id="ARBA00001180"/>
    </source>
</evidence>
<sequence>MLQVSSSMNYIGKFISNFRDFYNEINTATLTGAIDVIVVQQPNGEYKCSPFHVRFGKLGVLRSREKIVDIEINNEPRDIHMKLGEAGEAFFVEEILLSESRREDIAPNLACSPIPKDKEEDHFPVDNKNRFNILSDLPDEQHEMILRDSVMSIEREKWEQMSALPADERENFLIEHFSELPVDQREKWLQIATLTTEERDKIFNEYYGTISTEQKQRIISEQYSALRKEDKERLFKENFPELPAEQRQKLEKVLITDWKQKDAGHSPKKTNREAGSAGECEDEEVEDDEEDDRVNDEEDIFDMDSINQDDKPKTPPASNAKSFVAVTASDRIRKISVVKNDFRPINDDESKAHLPQSTSSSSSSIRNSRDETANDDNKAGNKRKRKRKSVMKRKSTVRKISAQTSNESNGSNEHPKEDNELPENETTKLDHSAETTAALSKISVTHPSTDFHFFSDTEVTTTNKDSRPNSPIQSDTEFEVQKITQESSVGQENPGGSWKWGELPVSAAPQHDGSLEARRDPVDASSSNGDSTVKKTNVKAKSNNNSNPATEAHRSMLGGMFSFMKKTSRVRHNPESEGIYLSDLNADELDPEVAALYFPTSYRGPGGNATKEKARDEEDAESGNGPSLPQSPNSVAGAIGGPKSLDSDFDESSTTTTKHDHDHRHHHHRHHHHHEHRDLESLDVALSLCGSNLDEATFQRHLLSFEDCCSEPKIFADPNLTCRINGKYYNYQIASAMIMTYAAYQRHLNKNAIEMLEGGRKKSDAANIAATAKDANAAEANSTTEASGGGYSSWFSWRRSSQPAKKSPNSSFIKSDDPVVTPAVASTEASSETNAAETSLEDQQDHNSSNTIVNSDSSDSVVSKTTIIVSEDTQVNASEMTNSVDSFGTSQSIATSFSDAIEDNSAKLDSTTQQTSANAANKDASNEPGYCAGNEASDDDEDDVDNDDDDDDNDGGDRVNETTSAAINIPKPGPGRHSLSTGGGSADHSRVYYNYQKSLRLTSEQIESLNLKDGVNEVVFSVTTAYQGTTRCKCHIYKWRWDDKIVISDIDGTITRSDVLGHLLPIVGKDWAQIGVAQLFTKIKENGYKLLYLSSRAIGQARVTREYLKSIKQGNLSLPDGPLLLNPTSLLSAFHREVIEKKPEEFKSSCLNDIRKLFPSDCEPFYAGYGNRINDVWAYRAVGVPSTRIFTINHRGELKHELTNTFQSSYSNMSYIVDHFFPPTARDEVAGDFGNFCYWRDPIDSLPEAEQLIVA</sequence>
<dbReference type="Pfam" id="PF16876">
    <property type="entry name" value="Lipin_mid"/>
    <property type="match status" value="1"/>
</dbReference>
<feature type="compositionally biased region" description="Acidic residues" evidence="6">
    <location>
        <begin position="936"/>
        <end position="954"/>
    </location>
</feature>
<feature type="compositionally biased region" description="Low complexity" evidence="6">
    <location>
        <begin position="847"/>
        <end position="862"/>
    </location>
</feature>
<feature type="compositionally biased region" description="Basic residues" evidence="6">
    <location>
        <begin position="661"/>
        <end position="675"/>
    </location>
</feature>
<dbReference type="InterPro" id="IPR036412">
    <property type="entry name" value="HAD-like_sf"/>
</dbReference>
<protein>
    <recommendedName>
        <fullName evidence="4">phosphatidate phosphatase</fullName>
        <ecNumber evidence="4">3.1.3.4</ecNumber>
    </recommendedName>
</protein>
<feature type="compositionally biased region" description="Polar residues" evidence="6">
    <location>
        <begin position="624"/>
        <end position="634"/>
    </location>
</feature>
<dbReference type="PANTHER" id="PTHR12181:SF12">
    <property type="entry name" value="PHOSPHATIDATE PHOSPHATASE"/>
    <property type="match status" value="1"/>
</dbReference>
<dbReference type="InterPro" id="IPR026058">
    <property type="entry name" value="LIPIN"/>
</dbReference>
<feature type="compositionally biased region" description="Polar residues" evidence="6">
    <location>
        <begin position="524"/>
        <end position="549"/>
    </location>
</feature>
<feature type="compositionally biased region" description="Low complexity" evidence="6">
    <location>
        <begin position="819"/>
        <end position="838"/>
    </location>
</feature>
<feature type="compositionally biased region" description="Polar residues" evidence="6">
    <location>
        <begin position="434"/>
        <end position="448"/>
    </location>
</feature>
<feature type="region of interest" description="Disordered" evidence="6">
    <location>
        <begin position="802"/>
        <end position="862"/>
    </location>
</feature>
<dbReference type="InterPro" id="IPR013209">
    <property type="entry name" value="LNS2"/>
</dbReference>
<feature type="compositionally biased region" description="Basic residues" evidence="6">
    <location>
        <begin position="380"/>
        <end position="397"/>
    </location>
</feature>
<dbReference type="InterPro" id="IPR031315">
    <property type="entry name" value="LNS2/PITP"/>
</dbReference>
<dbReference type="Pfam" id="PF08235">
    <property type="entry name" value="LNS2"/>
    <property type="match status" value="1"/>
</dbReference>
<evidence type="ECO:0000256" key="3">
    <source>
        <dbReference type="ARBA" id="ARBA00005476"/>
    </source>
</evidence>
<feature type="compositionally biased region" description="Polar residues" evidence="6">
    <location>
        <begin position="482"/>
        <end position="491"/>
    </location>
</feature>
<keyword evidence="5" id="KW-0378">Hydrolase</keyword>
<name>A0ABD2XKT1_9HYME</name>
<dbReference type="Pfam" id="PF04571">
    <property type="entry name" value="Lipin_N"/>
    <property type="match status" value="1"/>
</dbReference>
<dbReference type="PANTHER" id="PTHR12181">
    <property type="entry name" value="LIPIN"/>
    <property type="match status" value="1"/>
</dbReference>
<dbReference type="Proteomes" id="UP001627154">
    <property type="component" value="Unassembled WGS sequence"/>
</dbReference>
<feature type="region of interest" description="Disordered" evidence="6">
    <location>
        <begin position="599"/>
        <end position="676"/>
    </location>
</feature>
<feature type="compositionally biased region" description="Polar residues" evidence="6">
    <location>
        <begin position="457"/>
        <end position="475"/>
    </location>
</feature>
<dbReference type="AlphaFoldDB" id="A0ABD2XKT1"/>
<evidence type="ECO:0000256" key="5">
    <source>
        <dbReference type="ARBA" id="ARBA00022801"/>
    </source>
</evidence>
<dbReference type="InterPro" id="IPR031703">
    <property type="entry name" value="Lipin_mid"/>
</dbReference>
<feature type="compositionally biased region" description="Polar residues" evidence="6">
    <location>
        <begin position="907"/>
        <end position="919"/>
    </location>
</feature>
<feature type="domain" description="LNS2/PITP" evidence="7">
    <location>
        <begin position="1045"/>
        <end position="1201"/>
    </location>
</feature>